<dbReference type="GO" id="GO:0004843">
    <property type="term" value="F:cysteine-type deubiquitinase activity"/>
    <property type="evidence" value="ECO:0007669"/>
    <property type="project" value="TreeGrafter"/>
</dbReference>
<evidence type="ECO:0000256" key="1">
    <source>
        <dbReference type="ARBA" id="ARBA00010407"/>
    </source>
</evidence>
<keyword evidence="2" id="KW-0175">Coiled coil</keyword>
<dbReference type="PROSITE" id="PS50802">
    <property type="entry name" value="OTU"/>
    <property type="match status" value="1"/>
</dbReference>
<dbReference type="InterPro" id="IPR003323">
    <property type="entry name" value="OTU_dom"/>
</dbReference>
<comment type="caution">
    <text evidence="5">The sequence shown here is derived from an EMBL/GenBank/DDBJ whole genome shotgun (WGS) entry which is preliminary data.</text>
</comment>
<feature type="compositionally biased region" description="Pro residues" evidence="3">
    <location>
        <begin position="688"/>
        <end position="704"/>
    </location>
</feature>
<reference evidence="5 6" key="1">
    <citation type="journal article" date="2018" name="Plant J.">
        <title>Genome sequences of Chlorella sorokiniana UTEX 1602 and Micractinium conductrix SAG 241.80: implications to maltose excretion by a green alga.</title>
        <authorList>
            <person name="Arriola M.B."/>
            <person name="Velmurugan N."/>
            <person name="Zhang Y."/>
            <person name="Plunkett M.H."/>
            <person name="Hondzo H."/>
            <person name="Barney B.M."/>
        </authorList>
    </citation>
    <scope>NUCLEOTIDE SEQUENCE [LARGE SCALE GENOMIC DNA]</scope>
    <source>
        <strain evidence="5 6">SAG 241.80</strain>
    </source>
</reference>
<feature type="compositionally biased region" description="Basic and acidic residues" evidence="3">
    <location>
        <begin position="18"/>
        <end position="29"/>
    </location>
</feature>
<dbReference type="PANTHER" id="PTHR12419">
    <property type="entry name" value="OTU DOMAIN CONTAINING PROTEIN"/>
    <property type="match status" value="1"/>
</dbReference>
<dbReference type="CDD" id="cd22751">
    <property type="entry name" value="OTU_plant_OTU9-like"/>
    <property type="match status" value="1"/>
</dbReference>
<feature type="compositionally biased region" description="Basic and acidic residues" evidence="3">
    <location>
        <begin position="182"/>
        <end position="197"/>
    </location>
</feature>
<dbReference type="GO" id="GO:0016579">
    <property type="term" value="P:protein deubiquitination"/>
    <property type="evidence" value="ECO:0007669"/>
    <property type="project" value="TreeGrafter"/>
</dbReference>
<dbReference type="STRING" id="554055.A0A2P6V4F0"/>
<dbReference type="Proteomes" id="UP000239649">
    <property type="component" value="Unassembled WGS sequence"/>
</dbReference>
<proteinExistence type="inferred from homology"/>
<protein>
    <submittedName>
        <fullName evidence="5">OTU domain-containing protein isoform X1</fullName>
    </submittedName>
</protein>
<name>A0A2P6V4F0_9CHLO</name>
<feature type="compositionally biased region" description="Polar residues" evidence="3">
    <location>
        <begin position="1"/>
        <end position="10"/>
    </location>
</feature>
<feature type="region of interest" description="Disordered" evidence="3">
    <location>
        <begin position="681"/>
        <end position="716"/>
    </location>
</feature>
<evidence type="ECO:0000313" key="5">
    <source>
        <dbReference type="EMBL" id="PSC68966.1"/>
    </source>
</evidence>
<keyword evidence="6" id="KW-1185">Reference proteome</keyword>
<dbReference type="AlphaFoldDB" id="A0A2P6V4F0"/>
<evidence type="ECO:0000256" key="2">
    <source>
        <dbReference type="SAM" id="Coils"/>
    </source>
</evidence>
<feature type="region of interest" description="Disordered" evidence="3">
    <location>
        <begin position="1"/>
        <end position="37"/>
    </location>
</feature>
<gene>
    <name evidence="5" type="ORF">C2E20_7527</name>
</gene>
<feature type="region of interest" description="Disordered" evidence="3">
    <location>
        <begin position="182"/>
        <end position="208"/>
    </location>
</feature>
<dbReference type="PANTHER" id="PTHR12419:SF111">
    <property type="entry name" value="OVARIAN TUMOR DOMAIN-CONTAINING DEUBIQUITINATING ENZYME 9"/>
    <property type="match status" value="1"/>
</dbReference>
<dbReference type="OrthoDB" id="415023at2759"/>
<evidence type="ECO:0000259" key="4">
    <source>
        <dbReference type="PROSITE" id="PS50802"/>
    </source>
</evidence>
<dbReference type="SUPFAM" id="SSF54001">
    <property type="entry name" value="Cysteine proteinases"/>
    <property type="match status" value="1"/>
</dbReference>
<dbReference type="Gene3D" id="3.90.70.80">
    <property type="match status" value="1"/>
</dbReference>
<evidence type="ECO:0000313" key="6">
    <source>
        <dbReference type="Proteomes" id="UP000239649"/>
    </source>
</evidence>
<feature type="coiled-coil region" evidence="2">
    <location>
        <begin position="254"/>
        <end position="392"/>
    </location>
</feature>
<accession>A0A2P6V4F0</accession>
<dbReference type="EMBL" id="LHPF02000031">
    <property type="protein sequence ID" value="PSC68966.1"/>
    <property type="molecule type" value="Genomic_DNA"/>
</dbReference>
<dbReference type="InterPro" id="IPR038765">
    <property type="entry name" value="Papain-like_cys_pep_sf"/>
</dbReference>
<dbReference type="InterPro" id="IPR050704">
    <property type="entry name" value="Peptidase_C85-like"/>
</dbReference>
<evidence type="ECO:0000256" key="3">
    <source>
        <dbReference type="SAM" id="MobiDB-lite"/>
    </source>
</evidence>
<sequence length="1023" mass="109420">MSKKNNQGTRRNMHAARLAREKEDAENRAAKAAHKAQRLAAAEQIGVAAPKRLKRKAKKGVRIKKHVVVRGVKVTDAESKKKIKEMLAAEEAMKAMMMDADVEGGAAAGEGEPRDDVMRAAAPKRRKRVGTGGGARVKGGSSVKVLAPLVRRFQQLRHRLLESDYAAKTRLDAAAEQLRKATEERTQSLREAEKARSELSQARSEQHKLRQTVEVQRLELGRLREERKAAGAAEVASAAVAVAAKVDKQRSEEVGTLQAQAAGLRRQLAGLQEEGESGAGTAAEAARLRAEAEAARAQVAALQEQLARAQEQQGVASQNGAGMVPAAALEAARTHVAALQAEGKRLQRERQCVAEAAASVAAQASGDRSEKTARLEVEAAALHEQLAHMQEEQQHRDQHLAGILNNALNAAWAPPLNPKADWTADVSAGVWAANAGGRAGKGTVQALRLSGLRARDMELFDGWGEKQLDRSNPVELAASLQARVDALRRQAQEATAQHAEVERLSAQLRERGGTLAAASAQLELAKADARKLAVVEQHVRELEWQLVQAQQAEQALAHAAAAGGEAGGAAGASVANSAVPVAVARRGRGRPRGSGRHQRLQAAAAVATELSVAVGELADVKNKLASVEYHLGSYDQLWSDEMVRVIDVIFVEQANEAPRQAESCANDQAIARALEHDGSGVLAAAPAGPQPDSPPSAPPLPLLPLPEAASGGAEDPAVAAARFDEQLARSLQEEELQQLSAAEQERLRALHSRPWESQSLLERLLGLAGASFSKLVPTVNRTGSSQLAATPASPSSSSLSSASAPEAVAAPAAPAATEVAAGPAEVGATPIELEQEEEEATPIELEREEELPGRRLLDQRLQQFGLTERQVEGDGACQFRSLADQLYGTQRLHGAVRRMVCQQLRAHPDWYRDYVPGDSYEAYCAEMEREATWGDHVTLQAAADCLGVRIYLLTSFPSSAFLEIQPRQQCSSRVLLLAFFAEVHYNSLYEGPPPPTEPSAGRRLGTAVGRRLQALLGTRWSDS</sequence>
<organism evidence="5 6">
    <name type="scientific">Micractinium conductrix</name>
    <dbReference type="NCBI Taxonomy" id="554055"/>
    <lineage>
        <taxon>Eukaryota</taxon>
        <taxon>Viridiplantae</taxon>
        <taxon>Chlorophyta</taxon>
        <taxon>core chlorophytes</taxon>
        <taxon>Trebouxiophyceae</taxon>
        <taxon>Chlorellales</taxon>
        <taxon>Chlorellaceae</taxon>
        <taxon>Chlorella clade</taxon>
        <taxon>Micractinium</taxon>
    </lineage>
</organism>
<comment type="similarity">
    <text evidence="1">Belongs to the peptidase C85 family.</text>
</comment>
<feature type="domain" description="OTU" evidence="4">
    <location>
        <begin position="866"/>
        <end position="991"/>
    </location>
</feature>
<feature type="coiled-coil region" evidence="2">
    <location>
        <begin position="477"/>
        <end position="552"/>
    </location>
</feature>
<dbReference type="Pfam" id="PF02338">
    <property type="entry name" value="OTU"/>
    <property type="match status" value="1"/>
</dbReference>